<evidence type="ECO:0000313" key="2">
    <source>
        <dbReference type="Proteomes" id="UP001638806"/>
    </source>
</evidence>
<accession>A0ACC4E485</accession>
<gene>
    <name evidence="1" type="ORF">ACCO45_003979</name>
</gene>
<name>A0ACC4E485_PURLI</name>
<sequence length="119" mass="12969">MGAAWGRTPALVASLGRTIPRQWRRDGSHPHLTSLPGLASRSAGRRLAEREVAHFPPRIFFTLRCECPSHARTTRSFALPACAPSSLHRVRRAESTPWGHGAEGEGLSARAKGRDEPIA</sequence>
<keyword evidence="2" id="KW-1185">Reference proteome</keyword>
<proteinExistence type="predicted"/>
<comment type="caution">
    <text evidence="1">The sequence shown here is derived from an EMBL/GenBank/DDBJ whole genome shotgun (WGS) entry which is preliminary data.</text>
</comment>
<dbReference type="EMBL" id="JBGNUJ010000003">
    <property type="protein sequence ID" value="KAL3962456.1"/>
    <property type="molecule type" value="Genomic_DNA"/>
</dbReference>
<reference evidence="1" key="1">
    <citation type="submission" date="2024-12" db="EMBL/GenBank/DDBJ databases">
        <title>Comparative genomics and development of molecular markers within Purpureocillium lilacinum and among Purpureocillium species.</title>
        <authorList>
            <person name="Yeh Z.-Y."/>
            <person name="Ni N.-T."/>
            <person name="Lo P.-H."/>
            <person name="Mushyakhwo K."/>
            <person name="Lin C.-F."/>
            <person name="Nai Y.-S."/>
        </authorList>
    </citation>
    <scope>NUCLEOTIDE SEQUENCE</scope>
    <source>
        <strain evidence="1">NCHU-NPUST-175</strain>
    </source>
</reference>
<dbReference type="Proteomes" id="UP001638806">
    <property type="component" value="Unassembled WGS sequence"/>
</dbReference>
<evidence type="ECO:0000313" key="1">
    <source>
        <dbReference type="EMBL" id="KAL3962456.1"/>
    </source>
</evidence>
<protein>
    <submittedName>
        <fullName evidence="1">Uncharacterized protein</fullName>
    </submittedName>
</protein>
<organism evidence="1 2">
    <name type="scientific">Purpureocillium lilacinum</name>
    <name type="common">Paecilomyces lilacinus</name>
    <dbReference type="NCBI Taxonomy" id="33203"/>
    <lineage>
        <taxon>Eukaryota</taxon>
        <taxon>Fungi</taxon>
        <taxon>Dikarya</taxon>
        <taxon>Ascomycota</taxon>
        <taxon>Pezizomycotina</taxon>
        <taxon>Sordariomycetes</taxon>
        <taxon>Hypocreomycetidae</taxon>
        <taxon>Hypocreales</taxon>
        <taxon>Ophiocordycipitaceae</taxon>
        <taxon>Purpureocillium</taxon>
    </lineage>
</organism>